<keyword evidence="4 5" id="KW-0663">Pyridoxal phosphate</keyword>
<dbReference type="PANTHER" id="PTHR43797:SF2">
    <property type="entry name" value="HOMOCYSTEINE_CYSTEINE SYNTHASE"/>
    <property type="match status" value="1"/>
</dbReference>
<dbReference type="Gene3D" id="3.40.640.10">
    <property type="entry name" value="Type I PLP-dependent aspartate aminotransferase-like (Major domain)"/>
    <property type="match status" value="1"/>
</dbReference>
<dbReference type="InterPro" id="IPR015424">
    <property type="entry name" value="PyrdxlP-dep_Trfase"/>
</dbReference>
<dbReference type="STRING" id="1642646.ING2E5A_2022"/>
<dbReference type="GO" id="GO:0005737">
    <property type="term" value="C:cytoplasm"/>
    <property type="evidence" value="ECO:0007669"/>
    <property type="project" value="TreeGrafter"/>
</dbReference>
<evidence type="ECO:0000256" key="6">
    <source>
        <dbReference type="RuleBase" id="RU362118"/>
    </source>
</evidence>
<dbReference type="EMBL" id="LT608328">
    <property type="protein sequence ID" value="SCM58838.1"/>
    <property type="molecule type" value="Genomic_DNA"/>
</dbReference>
<evidence type="ECO:0000256" key="4">
    <source>
        <dbReference type="ARBA" id="ARBA00022898"/>
    </source>
</evidence>
<dbReference type="SUPFAM" id="SSF53383">
    <property type="entry name" value="PLP-dependent transferases"/>
    <property type="match status" value="1"/>
</dbReference>
<dbReference type="InterPro" id="IPR000277">
    <property type="entry name" value="Cys/Met-Metab_PyrdxlP-dep_enz"/>
</dbReference>
<proteinExistence type="inferred from homology"/>
<feature type="modified residue" description="N6-(pyridoxal phosphate)lysine" evidence="5">
    <location>
        <position position="205"/>
    </location>
</feature>
<dbReference type="GO" id="GO:0019346">
    <property type="term" value="P:transsulfuration"/>
    <property type="evidence" value="ECO:0007669"/>
    <property type="project" value="InterPro"/>
</dbReference>
<dbReference type="GO" id="GO:0016829">
    <property type="term" value="F:lyase activity"/>
    <property type="evidence" value="ECO:0007669"/>
    <property type="project" value="UniProtKB-KW"/>
</dbReference>
<gene>
    <name evidence="7" type="primary">cysD1</name>
    <name evidence="7" type="ORF">ING2E5A_2022</name>
</gene>
<dbReference type="GO" id="GO:0006535">
    <property type="term" value="P:cysteine biosynthetic process from serine"/>
    <property type="evidence" value="ECO:0007669"/>
    <property type="project" value="TreeGrafter"/>
</dbReference>
<dbReference type="GO" id="GO:0030170">
    <property type="term" value="F:pyridoxal phosphate binding"/>
    <property type="evidence" value="ECO:0007669"/>
    <property type="project" value="InterPro"/>
</dbReference>
<dbReference type="GO" id="GO:0004124">
    <property type="term" value="F:cysteine synthase activity"/>
    <property type="evidence" value="ECO:0007669"/>
    <property type="project" value="TreeGrafter"/>
</dbReference>
<dbReference type="PANTHER" id="PTHR43797">
    <property type="entry name" value="HOMOCYSTEINE/CYSTEINE SYNTHASE"/>
    <property type="match status" value="1"/>
</dbReference>
<dbReference type="Pfam" id="PF01053">
    <property type="entry name" value="Cys_Met_Meta_PP"/>
    <property type="match status" value="1"/>
</dbReference>
<dbReference type="GO" id="GO:0071269">
    <property type="term" value="P:L-homocysteine biosynthetic process"/>
    <property type="evidence" value="ECO:0007669"/>
    <property type="project" value="TreeGrafter"/>
</dbReference>
<dbReference type="InterPro" id="IPR015422">
    <property type="entry name" value="PyrdxlP-dep_Trfase_small"/>
</dbReference>
<dbReference type="EC" id="2.5.1.49" evidence="7"/>
<protein>
    <submittedName>
        <fullName evidence="7">O-acetylhomoserine (Thiol)-lyase</fullName>
        <ecNumber evidence="7">2.5.1.49</ecNumber>
    </submittedName>
</protein>
<dbReference type="KEGG" id="pmuc:ING2E5A_2022"/>
<dbReference type="InterPro" id="IPR015421">
    <property type="entry name" value="PyrdxlP-dep_Trfase_major"/>
</dbReference>
<evidence type="ECO:0000313" key="7">
    <source>
        <dbReference type="EMBL" id="SCM58838.1"/>
    </source>
</evidence>
<dbReference type="AlphaFoldDB" id="A0A1G4G8M3"/>
<evidence type="ECO:0000256" key="2">
    <source>
        <dbReference type="ARBA" id="ARBA00009077"/>
    </source>
</evidence>
<organism evidence="7 8">
    <name type="scientific">Petrimonas mucosa</name>
    <dbReference type="NCBI Taxonomy" id="1642646"/>
    <lineage>
        <taxon>Bacteria</taxon>
        <taxon>Pseudomonadati</taxon>
        <taxon>Bacteroidota</taxon>
        <taxon>Bacteroidia</taxon>
        <taxon>Bacteroidales</taxon>
        <taxon>Dysgonomonadaceae</taxon>
        <taxon>Petrimonas</taxon>
    </lineage>
</organism>
<accession>A0A1G4G8M3</accession>
<dbReference type="Proteomes" id="UP000178485">
    <property type="component" value="Chromosome i"/>
</dbReference>
<keyword evidence="7" id="KW-0456">Lyase</keyword>
<evidence type="ECO:0000256" key="3">
    <source>
        <dbReference type="ARBA" id="ARBA00022679"/>
    </source>
</evidence>
<dbReference type="InterPro" id="IPR006235">
    <property type="entry name" value="OAc-hSer/O-AcSer_sulfhydrylase"/>
</dbReference>
<reference evidence="7 8" key="1">
    <citation type="submission" date="2016-08" db="EMBL/GenBank/DDBJ databases">
        <authorList>
            <person name="Seilhamer J.J."/>
        </authorList>
    </citation>
    <scope>NUCLEOTIDE SEQUENCE [LARGE SCALE GENOMIC DNA]</scope>
    <source>
        <strain evidence="7">ING2-E5A</strain>
    </source>
</reference>
<dbReference type="PIRSF" id="PIRSF001434">
    <property type="entry name" value="CGS"/>
    <property type="match status" value="1"/>
</dbReference>
<dbReference type="Gene3D" id="3.90.1150.10">
    <property type="entry name" value="Aspartate Aminotransferase, domain 1"/>
    <property type="match status" value="1"/>
</dbReference>
<sequence length="408" mass="45419">MNNFEDFLLNVPYPRPDIYGSLSMPVYSTASYEFASASEMEAAFCGKTTDHTYSRISNPTVHYFEERVRQITGAFNVTALNSGMAAVSNLFMTIAYSGANIVTSPHLFGNTYSFFATTLKAFGVEVRFCDLTNENEIRERIDENSCAIFFEVVTNPQLEVADISMLSAVAKEKNVPLIADTTVIPFSVFNAGKFGVDIEVVSSTKYISGGATSIGGLIIDYATFDWRNNKVLNPLANEQGVHAFNTRLRREIHRNFGAYMDPRTAQMQTIGLETLQLRYERQSRTALELATCLEQTEGIESVNYTGLPGNPFYEVSRRQFGDAPGAMLTFDLSSKDACFHLLDKLKVIRRATNLFDNKSLAIHPATTIYGSFSPDQREVMGISDKTIRLSVGLESVELLLEDIRQALM</sequence>
<evidence type="ECO:0000256" key="1">
    <source>
        <dbReference type="ARBA" id="ARBA00001933"/>
    </source>
</evidence>
<dbReference type="GO" id="GO:0003961">
    <property type="term" value="F:O-acetylhomoserine aminocarboxypropyltransferase activity"/>
    <property type="evidence" value="ECO:0007669"/>
    <property type="project" value="UniProtKB-EC"/>
</dbReference>
<evidence type="ECO:0000256" key="5">
    <source>
        <dbReference type="PIRSR" id="PIRSR001434-2"/>
    </source>
</evidence>
<evidence type="ECO:0000313" key="8">
    <source>
        <dbReference type="Proteomes" id="UP000178485"/>
    </source>
</evidence>
<keyword evidence="3 7" id="KW-0808">Transferase</keyword>
<dbReference type="RefSeq" id="WP_071137240.1">
    <property type="nucleotide sequence ID" value="NZ_LT608328.1"/>
</dbReference>
<comment type="similarity">
    <text evidence="2 6">Belongs to the trans-sulfuration enzymes family.</text>
</comment>
<name>A0A1G4G8M3_9BACT</name>
<keyword evidence="8" id="KW-1185">Reference proteome</keyword>
<comment type="cofactor">
    <cofactor evidence="1 6">
        <name>pyridoxal 5'-phosphate</name>
        <dbReference type="ChEBI" id="CHEBI:597326"/>
    </cofactor>
</comment>